<reference evidence="1 2" key="1">
    <citation type="submission" date="2018-10" db="EMBL/GenBank/DDBJ databases">
        <title>Draft genome sequence of Bacillus salarius IM0101, isolated from a hypersaline soil in Inner Mongolia, China.</title>
        <authorList>
            <person name="Yamprayoonswat W."/>
            <person name="Boonvisut S."/>
            <person name="Jumpathong W."/>
            <person name="Sittihan S."/>
            <person name="Ruangsuj P."/>
            <person name="Wanthongcharoen S."/>
            <person name="Thongpramul N."/>
            <person name="Pimmason S."/>
            <person name="Yu B."/>
            <person name="Yasawong M."/>
        </authorList>
    </citation>
    <scope>NUCLEOTIDE SEQUENCE [LARGE SCALE GENOMIC DNA]</scope>
    <source>
        <strain evidence="1 2">IM0101</strain>
    </source>
</reference>
<sequence length="116" mass="12990">MIGCLYGGEARYRIYDARPFWALPSLVAVVDGAVDYGWRKGHGGLTDGLLEDGILGLPLNGRCWYVIRAVDWNRLALDVMHERYRVSSVQDSVSCEVGFFSSIEVGFRWTFILPGS</sequence>
<gene>
    <name evidence="1" type="ORF">D7Z54_29545</name>
</gene>
<keyword evidence="2" id="KW-1185">Reference proteome</keyword>
<protein>
    <submittedName>
        <fullName evidence="1">Uncharacterized protein</fullName>
    </submittedName>
</protein>
<organism evidence="1 2">
    <name type="scientific">Salibacterium salarium</name>
    <dbReference type="NCBI Taxonomy" id="284579"/>
    <lineage>
        <taxon>Bacteria</taxon>
        <taxon>Bacillati</taxon>
        <taxon>Bacillota</taxon>
        <taxon>Bacilli</taxon>
        <taxon>Bacillales</taxon>
        <taxon>Bacillaceae</taxon>
    </lineage>
</organism>
<comment type="caution">
    <text evidence="1">The sequence shown here is derived from an EMBL/GenBank/DDBJ whole genome shotgun (WGS) entry which is preliminary data.</text>
</comment>
<evidence type="ECO:0000313" key="1">
    <source>
        <dbReference type="EMBL" id="RSL29777.1"/>
    </source>
</evidence>
<proteinExistence type="predicted"/>
<dbReference type="EMBL" id="RBVX01000052">
    <property type="protein sequence ID" value="RSL29777.1"/>
    <property type="molecule type" value="Genomic_DNA"/>
</dbReference>
<evidence type="ECO:0000313" key="2">
    <source>
        <dbReference type="Proteomes" id="UP000275076"/>
    </source>
</evidence>
<dbReference type="AlphaFoldDB" id="A0A3R9PFT9"/>
<name>A0A3R9PFT9_9BACI</name>
<dbReference type="Proteomes" id="UP000275076">
    <property type="component" value="Unassembled WGS sequence"/>
</dbReference>
<accession>A0A3R9PFT9</accession>